<name>A0A2S6GRX5_9PSEU</name>
<proteinExistence type="predicted"/>
<comment type="caution">
    <text evidence="1">The sequence shown here is derived from an EMBL/GenBank/DDBJ whole genome shotgun (WGS) entry which is preliminary data.</text>
</comment>
<dbReference type="AlphaFoldDB" id="A0A2S6GRX5"/>
<evidence type="ECO:0000313" key="2">
    <source>
        <dbReference type="Proteomes" id="UP000239203"/>
    </source>
</evidence>
<dbReference type="EMBL" id="PTIX01000006">
    <property type="protein sequence ID" value="PPK67998.1"/>
    <property type="molecule type" value="Genomic_DNA"/>
</dbReference>
<dbReference type="OrthoDB" id="3629012at2"/>
<gene>
    <name evidence="1" type="ORF">CLV40_106231</name>
</gene>
<protein>
    <submittedName>
        <fullName evidence="1">Uncharacterized protein</fullName>
    </submittedName>
</protein>
<dbReference type="RefSeq" id="WP_146108031.1">
    <property type="nucleotide sequence ID" value="NZ_CP154825.1"/>
</dbReference>
<sequence>MRQWRWQRSGYDERVHAFAADERPASFVEAVCSHTVPFARLARTHAGTRCLKCLLIVGDDLVARVAPPTPS</sequence>
<keyword evidence="2" id="KW-1185">Reference proteome</keyword>
<reference evidence="1 2" key="1">
    <citation type="submission" date="2018-02" db="EMBL/GenBank/DDBJ databases">
        <title>Genomic Encyclopedia of Archaeal and Bacterial Type Strains, Phase II (KMG-II): from individual species to whole genera.</title>
        <authorList>
            <person name="Goeker M."/>
        </authorList>
    </citation>
    <scope>NUCLEOTIDE SEQUENCE [LARGE SCALE GENOMIC DNA]</scope>
    <source>
        <strain evidence="1 2">YU 961-1</strain>
    </source>
</reference>
<evidence type="ECO:0000313" key="1">
    <source>
        <dbReference type="EMBL" id="PPK67998.1"/>
    </source>
</evidence>
<organism evidence="1 2">
    <name type="scientific">Actinokineospora auranticolor</name>
    <dbReference type="NCBI Taxonomy" id="155976"/>
    <lineage>
        <taxon>Bacteria</taxon>
        <taxon>Bacillati</taxon>
        <taxon>Actinomycetota</taxon>
        <taxon>Actinomycetes</taxon>
        <taxon>Pseudonocardiales</taxon>
        <taxon>Pseudonocardiaceae</taxon>
        <taxon>Actinokineospora</taxon>
    </lineage>
</organism>
<dbReference type="Proteomes" id="UP000239203">
    <property type="component" value="Unassembled WGS sequence"/>
</dbReference>
<accession>A0A2S6GRX5</accession>